<dbReference type="AlphaFoldDB" id="A0A084JJ04"/>
<dbReference type="GO" id="GO:0003677">
    <property type="term" value="F:DNA binding"/>
    <property type="evidence" value="ECO:0007669"/>
    <property type="project" value="UniProtKB-KW"/>
</dbReference>
<dbReference type="PROSITE" id="PS50042">
    <property type="entry name" value="CNMP_BINDING_3"/>
    <property type="match status" value="1"/>
</dbReference>
<dbReference type="Gene3D" id="2.60.120.10">
    <property type="entry name" value="Jelly Rolls"/>
    <property type="match status" value="1"/>
</dbReference>
<dbReference type="PROSITE" id="PS51063">
    <property type="entry name" value="HTH_CRP_2"/>
    <property type="match status" value="1"/>
</dbReference>
<dbReference type="Pfam" id="PF00027">
    <property type="entry name" value="cNMP_binding"/>
    <property type="match status" value="1"/>
</dbReference>
<gene>
    <name evidence="6" type="ORF">IO99_01960</name>
</gene>
<dbReference type="Proteomes" id="UP000028542">
    <property type="component" value="Unassembled WGS sequence"/>
</dbReference>
<evidence type="ECO:0000313" key="7">
    <source>
        <dbReference type="Proteomes" id="UP000028542"/>
    </source>
</evidence>
<dbReference type="CDD" id="cd00038">
    <property type="entry name" value="CAP_ED"/>
    <property type="match status" value="1"/>
</dbReference>
<dbReference type="SUPFAM" id="SSF46785">
    <property type="entry name" value="Winged helix' DNA-binding domain"/>
    <property type="match status" value="1"/>
</dbReference>
<dbReference type="GO" id="GO:0005829">
    <property type="term" value="C:cytosol"/>
    <property type="evidence" value="ECO:0007669"/>
    <property type="project" value="TreeGrafter"/>
</dbReference>
<dbReference type="Pfam" id="PF13545">
    <property type="entry name" value="HTH_Crp_2"/>
    <property type="match status" value="1"/>
</dbReference>
<evidence type="ECO:0000259" key="4">
    <source>
        <dbReference type="PROSITE" id="PS50042"/>
    </source>
</evidence>
<dbReference type="InterPro" id="IPR000595">
    <property type="entry name" value="cNMP-bd_dom"/>
</dbReference>
<sequence>MDEKWINQLLSIELFKDIEKEELKSVLSCLKSSIKNYKKRDIITIEKDKLTGIGVVLEGEVSVSKETLDGDRVMMSRVKRGDLFGEIDAFSKDGWLSTVEAYTDCTILFLHPDKIVGVCNKACEGHKNLIQNMLQIVAKKALSLNEKVEILSLKSIRKKISTYLIQQYSINNSLIFDIPLKRNELAEYILVSRPSLSRELINMKEEGIIDFHRSSFRIIDLKSLRECLG</sequence>
<accession>A0A084JJ04</accession>
<dbReference type="InterPro" id="IPR036390">
    <property type="entry name" value="WH_DNA-bd_sf"/>
</dbReference>
<keyword evidence="1" id="KW-0805">Transcription regulation</keyword>
<dbReference type="PANTHER" id="PTHR24567:SF58">
    <property type="entry name" value="CYCLIC AMP-BINDING REGULATORY PROTEIN"/>
    <property type="match status" value="1"/>
</dbReference>
<organism evidence="6 7">
    <name type="scientific">Clostridium sulfidigenes</name>
    <dbReference type="NCBI Taxonomy" id="318464"/>
    <lineage>
        <taxon>Bacteria</taxon>
        <taxon>Bacillati</taxon>
        <taxon>Bacillota</taxon>
        <taxon>Clostridia</taxon>
        <taxon>Eubacteriales</taxon>
        <taxon>Clostridiaceae</taxon>
        <taxon>Clostridium</taxon>
    </lineage>
</organism>
<protein>
    <submittedName>
        <fullName evidence="6">Transcriptional regulator</fullName>
    </submittedName>
</protein>
<dbReference type="InterPro" id="IPR014710">
    <property type="entry name" value="RmlC-like_jellyroll"/>
</dbReference>
<evidence type="ECO:0000313" key="6">
    <source>
        <dbReference type="EMBL" id="KEZ88938.1"/>
    </source>
</evidence>
<reference evidence="6 7" key="1">
    <citation type="submission" date="2014-07" db="EMBL/GenBank/DDBJ databases">
        <title>Draft genome of Clostridium sulfidigenes 113A isolated from sediments associated with methane hydrate from Krishna Godavari basin.</title>
        <authorList>
            <person name="Honkalas V.S."/>
            <person name="Dabir A.P."/>
            <person name="Arora P."/>
            <person name="Dhakephalkar P.K."/>
        </authorList>
    </citation>
    <scope>NUCLEOTIDE SEQUENCE [LARGE SCALE GENOMIC DNA]</scope>
    <source>
        <strain evidence="6 7">113A</strain>
    </source>
</reference>
<dbReference type="GO" id="GO:0003700">
    <property type="term" value="F:DNA-binding transcription factor activity"/>
    <property type="evidence" value="ECO:0007669"/>
    <property type="project" value="TreeGrafter"/>
</dbReference>
<dbReference type="PANTHER" id="PTHR24567">
    <property type="entry name" value="CRP FAMILY TRANSCRIPTIONAL REGULATORY PROTEIN"/>
    <property type="match status" value="1"/>
</dbReference>
<dbReference type="eggNOG" id="COG0664">
    <property type="taxonomic scope" value="Bacteria"/>
</dbReference>
<comment type="caution">
    <text evidence="6">The sequence shown here is derived from an EMBL/GenBank/DDBJ whole genome shotgun (WGS) entry which is preliminary data.</text>
</comment>
<keyword evidence="3" id="KW-0804">Transcription</keyword>
<evidence type="ECO:0000259" key="5">
    <source>
        <dbReference type="PROSITE" id="PS51063"/>
    </source>
</evidence>
<dbReference type="RefSeq" id="WP_035129448.1">
    <property type="nucleotide sequence ID" value="NZ_JPMD01000001.1"/>
</dbReference>
<dbReference type="InterPro" id="IPR018490">
    <property type="entry name" value="cNMP-bd_dom_sf"/>
</dbReference>
<dbReference type="InterPro" id="IPR050397">
    <property type="entry name" value="Env_Response_Regulators"/>
</dbReference>
<feature type="domain" description="Cyclic nucleotide-binding" evidence="4">
    <location>
        <begin position="14"/>
        <end position="136"/>
    </location>
</feature>
<dbReference type="SMART" id="SM00100">
    <property type="entry name" value="cNMP"/>
    <property type="match status" value="1"/>
</dbReference>
<evidence type="ECO:0000256" key="3">
    <source>
        <dbReference type="ARBA" id="ARBA00023163"/>
    </source>
</evidence>
<keyword evidence="7" id="KW-1185">Reference proteome</keyword>
<name>A0A084JJ04_9CLOT</name>
<evidence type="ECO:0000256" key="2">
    <source>
        <dbReference type="ARBA" id="ARBA00023125"/>
    </source>
</evidence>
<feature type="domain" description="HTH crp-type" evidence="5">
    <location>
        <begin position="154"/>
        <end position="222"/>
    </location>
</feature>
<evidence type="ECO:0000256" key="1">
    <source>
        <dbReference type="ARBA" id="ARBA00023015"/>
    </source>
</evidence>
<proteinExistence type="predicted"/>
<dbReference type="InterPro" id="IPR012318">
    <property type="entry name" value="HTH_CRP"/>
</dbReference>
<dbReference type="SMART" id="SM00419">
    <property type="entry name" value="HTH_CRP"/>
    <property type="match status" value="1"/>
</dbReference>
<dbReference type="SUPFAM" id="SSF51206">
    <property type="entry name" value="cAMP-binding domain-like"/>
    <property type="match status" value="1"/>
</dbReference>
<keyword evidence="2" id="KW-0238">DNA-binding</keyword>
<dbReference type="EMBL" id="JPMD01000001">
    <property type="protein sequence ID" value="KEZ88938.1"/>
    <property type="molecule type" value="Genomic_DNA"/>
</dbReference>
<dbReference type="STRING" id="318464.IO99_01960"/>